<dbReference type="SUPFAM" id="SSF52200">
    <property type="entry name" value="Toll/Interleukin receptor TIR domain"/>
    <property type="match status" value="1"/>
</dbReference>
<organism evidence="3 4">
    <name type="scientific">Perkinsus chesapeaki</name>
    <name type="common">Clam parasite</name>
    <name type="synonym">Perkinsus andrewsi</name>
    <dbReference type="NCBI Taxonomy" id="330153"/>
    <lineage>
        <taxon>Eukaryota</taxon>
        <taxon>Sar</taxon>
        <taxon>Alveolata</taxon>
        <taxon>Perkinsozoa</taxon>
        <taxon>Perkinsea</taxon>
        <taxon>Perkinsida</taxon>
        <taxon>Perkinsidae</taxon>
        <taxon>Perkinsus</taxon>
    </lineage>
</organism>
<reference evidence="3 4" key="1">
    <citation type="submission" date="2020-04" db="EMBL/GenBank/DDBJ databases">
        <title>Perkinsus chesapeaki whole genome sequence.</title>
        <authorList>
            <person name="Bogema D.R."/>
        </authorList>
    </citation>
    <scope>NUCLEOTIDE SEQUENCE [LARGE SCALE GENOMIC DNA]</scope>
    <source>
        <strain evidence="3">ATCC PRA-425</strain>
    </source>
</reference>
<evidence type="ECO:0000313" key="3">
    <source>
        <dbReference type="EMBL" id="KAF4671861.1"/>
    </source>
</evidence>
<feature type="transmembrane region" description="Helical" evidence="2">
    <location>
        <begin position="106"/>
        <end position="129"/>
    </location>
</feature>
<gene>
    <name evidence="3" type="ORF">FOL47_001156</name>
</gene>
<protein>
    <recommendedName>
        <fullName evidence="5">Transmembrane protein</fullName>
    </recommendedName>
</protein>
<dbReference type="EMBL" id="JAAPAO010000126">
    <property type="protein sequence ID" value="KAF4671861.1"/>
    <property type="molecule type" value="Genomic_DNA"/>
</dbReference>
<dbReference type="OrthoDB" id="430346at2759"/>
<feature type="transmembrane region" description="Helical" evidence="2">
    <location>
        <begin position="135"/>
        <end position="157"/>
    </location>
</feature>
<proteinExistence type="predicted"/>
<keyword evidence="2" id="KW-0812">Transmembrane</keyword>
<feature type="transmembrane region" description="Helical" evidence="2">
    <location>
        <begin position="402"/>
        <end position="424"/>
    </location>
</feature>
<feature type="region of interest" description="Disordered" evidence="1">
    <location>
        <begin position="501"/>
        <end position="524"/>
    </location>
</feature>
<feature type="transmembrane region" description="Helical" evidence="2">
    <location>
        <begin position="273"/>
        <end position="296"/>
    </location>
</feature>
<feature type="transmembrane region" description="Helical" evidence="2">
    <location>
        <begin position="475"/>
        <end position="493"/>
    </location>
</feature>
<dbReference type="AlphaFoldDB" id="A0A7J6MLK5"/>
<evidence type="ECO:0000256" key="1">
    <source>
        <dbReference type="SAM" id="MobiDB-lite"/>
    </source>
</evidence>
<evidence type="ECO:0008006" key="5">
    <source>
        <dbReference type="Google" id="ProtNLM"/>
    </source>
</evidence>
<evidence type="ECO:0000313" key="4">
    <source>
        <dbReference type="Proteomes" id="UP000591131"/>
    </source>
</evidence>
<feature type="transmembrane region" description="Helical" evidence="2">
    <location>
        <begin position="436"/>
        <end position="463"/>
    </location>
</feature>
<name>A0A7J6MLK5_PERCH</name>
<comment type="caution">
    <text evidence="3">The sequence shown here is derived from an EMBL/GenBank/DDBJ whole genome shotgun (WGS) entry which is preliminary data.</text>
</comment>
<keyword evidence="4" id="KW-1185">Reference proteome</keyword>
<evidence type="ECO:0000256" key="2">
    <source>
        <dbReference type="SAM" id="Phobius"/>
    </source>
</evidence>
<sequence length="524" mass="58460">MGGLGLTDLEPIQYMDSETLQQIPHHPGKAESGGDIINHYQIQRRDSALRGVSLSDIAARWSIFWGSKGTNSTYNLSEPVELLDLFISHSWGANAFWKHLSLITAYYIHIGYIVMLTISISLSIMIYFLPEDREIASYIVEMSGLVALAAGVTLGYLAMRLFHKDQLVFLDKCCISQDDLELKYIGIHHISSFLSRSEGLVILWSTDYFSRLWCVFELAGFLRTHEPGGVTFISNMQTKFCILVAACEVTILIIMMSIDLSVVAGRVESFTPLILYLVLEAAVTIIISTIVCFIFIPAKANLQAQITNFTVASAQCTLQEDRAFIRESISQWYGSEAEFEENLRAHWDEIAATQMPIWTLSRRGVYIVVAPFIAYGLPRLAFLLSYNGLNPVKQWWIPVRDMVILTTMLGCRTPLIANVAYRLYAINTSRNKLSKVILYAAIVAFGLAYDATLVLGGGAALFSSTTQDQIKVPEPYGWVFLAPVVCVLAYLYITYTKRTDVSSNATPKPPLLEHDTPTTSSSDT</sequence>
<feature type="transmembrane region" description="Helical" evidence="2">
    <location>
        <begin position="364"/>
        <end position="382"/>
    </location>
</feature>
<dbReference type="InterPro" id="IPR035897">
    <property type="entry name" value="Toll_tir_struct_dom_sf"/>
</dbReference>
<accession>A0A7J6MLK5</accession>
<keyword evidence="2" id="KW-1133">Transmembrane helix</keyword>
<feature type="transmembrane region" description="Helical" evidence="2">
    <location>
        <begin position="240"/>
        <end position="258"/>
    </location>
</feature>
<keyword evidence="2" id="KW-0472">Membrane</keyword>
<dbReference type="Proteomes" id="UP000591131">
    <property type="component" value="Unassembled WGS sequence"/>
</dbReference>